<dbReference type="AlphaFoldDB" id="A0A8X6T1X4"/>
<gene>
    <name evidence="1" type="ORF">TNCV_2396401</name>
</gene>
<proteinExistence type="predicted"/>
<protein>
    <submittedName>
        <fullName evidence="1">Uncharacterized protein</fullName>
    </submittedName>
</protein>
<keyword evidence="2" id="KW-1185">Reference proteome</keyword>
<dbReference type="Proteomes" id="UP000887159">
    <property type="component" value="Unassembled WGS sequence"/>
</dbReference>
<sequence length="120" mass="13748">MHQLFTGIWESSQAPIEKQRPDPPSRPPICETFTTLFVESCLKSAENSAPGPDRITYRHWREIDPYCASITKIFNICLKMSDIASAWKTSSTVLIHKRMIRQSLRTGGRFRCPPRSTSYS</sequence>
<evidence type="ECO:0000313" key="1">
    <source>
        <dbReference type="EMBL" id="GFY18411.1"/>
    </source>
</evidence>
<reference evidence="1" key="1">
    <citation type="submission" date="2020-08" db="EMBL/GenBank/DDBJ databases">
        <title>Multicomponent nature underlies the extraordinary mechanical properties of spider dragline silk.</title>
        <authorList>
            <person name="Kono N."/>
            <person name="Nakamura H."/>
            <person name="Mori M."/>
            <person name="Yoshida Y."/>
            <person name="Ohtoshi R."/>
            <person name="Malay A.D."/>
            <person name="Moran D.A.P."/>
            <person name="Tomita M."/>
            <person name="Numata K."/>
            <person name="Arakawa K."/>
        </authorList>
    </citation>
    <scope>NUCLEOTIDE SEQUENCE</scope>
</reference>
<dbReference type="EMBL" id="BMAU01021349">
    <property type="protein sequence ID" value="GFY18411.1"/>
    <property type="molecule type" value="Genomic_DNA"/>
</dbReference>
<organism evidence="1 2">
    <name type="scientific">Trichonephila clavipes</name>
    <name type="common">Golden silk orbweaver</name>
    <name type="synonym">Nephila clavipes</name>
    <dbReference type="NCBI Taxonomy" id="2585209"/>
    <lineage>
        <taxon>Eukaryota</taxon>
        <taxon>Metazoa</taxon>
        <taxon>Ecdysozoa</taxon>
        <taxon>Arthropoda</taxon>
        <taxon>Chelicerata</taxon>
        <taxon>Arachnida</taxon>
        <taxon>Araneae</taxon>
        <taxon>Araneomorphae</taxon>
        <taxon>Entelegynae</taxon>
        <taxon>Araneoidea</taxon>
        <taxon>Nephilidae</taxon>
        <taxon>Trichonephila</taxon>
    </lineage>
</organism>
<evidence type="ECO:0000313" key="2">
    <source>
        <dbReference type="Proteomes" id="UP000887159"/>
    </source>
</evidence>
<name>A0A8X6T1X4_TRICX</name>
<comment type="caution">
    <text evidence="1">The sequence shown here is derived from an EMBL/GenBank/DDBJ whole genome shotgun (WGS) entry which is preliminary data.</text>
</comment>
<accession>A0A8X6T1X4</accession>